<dbReference type="GO" id="GO:0032259">
    <property type="term" value="P:methylation"/>
    <property type="evidence" value="ECO:0007669"/>
    <property type="project" value="UniProtKB-KW"/>
</dbReference>
<dbReference type="AlphaFoldDB" id="S9PU88"/>
<dbReference type="SUPFAM" id="SSF53335">
    <property type="entry name" value="S-adenosyl-L-methionine-dependent methyltransferases"/>
    <property type="match status" value="1"/>
</dbReference>
<dbReference type="eggNOG" id="KOG2497">
    <property type="taxonomic scope" value="Eukaryota"/>
</dbReference>
<dbReference type="Gene3D" id="3.40.50.150">
    <property type="entry name" value="Vaccinia Virus protein VP39"/>
    <property type="match status" value="1"/>
</dbReference>
<dbReference type="Proteomes" id="UP000016088">
    <property type="component" value="Unassembled WGS sequence"/>
</dbReference>
<dbReference type="OrthoDB" id="194386at2759"/>
<dbReference type="VEuPathDB" id="FungiDB:SOCG_00454"/>
<dbReference type="InterPro" id="IPR029063">
    <property type="entry name" value="SAM-dependent_MTases_sf"/>
</dbReference>
<proteinExistence type="predicted"/>
<dbReference type="GeneID" id="25029438"/>
<dbReference type="RefSeq" id="XP_013018328.1">
    <property type="nucleotide sequence ID" value="XM_013162874.1"/>
</dbReference>
<organism evidence="1 2">
    <name type="scientific">Schizosaccharomyces octosporus (strain yFS286)</name>
    <name type="common">Fission yeast</name>
    <name type="synonym">Octosporomyces octosporus</name>
    <dbReference type="NCBI Taxonomy" id="483514"/>
    <lineage>
        <taxon>Eukaryota</taxon>
        <taxon>Fungi</taxon>
        <taxon>Dikarya</taxon>
        <taxon>Ascomycota</taxon>
        <taxon>Taphrinomycotina</taxon>
        <taxon>Schizosaccharomycetes</taxon>
        <taxon>Schizosaccharomycetales</taxon>
        <taxon>Schizosaccharomycetaceae</taxon>
        <taxon>Schizosaccharomyces</taxon>
    </lineage>
</organism>
<keyword evidence="2" id="KW-1185">Reference proteome</keyword>
<evidence type="ECO:0000313" key="1">
    <source>
        <dbReference type="EMBL" id="EPX72691.1"/>
    </source>
</evidence>
<protein>
    <submittedName>
        <fullName evidence="1">Methyltransferase</fullName>
    </submittedName>
</protein>
<evidence type="ECO:0000313" key="2">
    <source>
        <dbReference type="Proteomes" id="UP000016088"/>
    </source>
</evidence>
<dbReference type="GO" id="GO:0008757">
    <property type="term" value="F:S-adenosylmethionine-dependent methyltransferase activity"/>
    <property type="evidence" value="ECO:0007669"/>
    <property type="project" value="UniProtKB-ARBA"/>
</dbReference>
<dbReference type="HOGENOM" id="CLU_038942_1_2_1"/>
<sequence length="289" mass="32973">METVPDFLQKIKQQYLQQVSPNHFQWVTSDNEWSILVEPFAQAYLCEFLRPSIYTKLLLKSYFRLLDKYNQDHAEPVETLFYIYIESLSSREIPPVQYTLCDYSVRVYESQNVLLREGTTGARTWEAGMALAELLYHNPINPGTRVVELGAGTGLVSILCSKMGASVLATDGDNNVCQGIKRNAHLNGCDIPVQRLLWGVDPPVYADLVLASDVTYEGDLRCLATTMNDLITVNPCCKILLAATLRRQETIDNFLRLLPNFHVRVLTNKKYAKLLYYDSPPVVFYEIFR</sequence>
<keyword evidence="1" id="KW-0808">Transferase</keyword>
<dbReference type="Pfam" id="PF10294">
    <property type="entry name" value="Methyltransf_16"/>
    <property type="match status" value="1"/>
</dbReference>
<dbReference type="GO" id="GO:0005737">
    <property type="term" value="C:cytoplasm"/>
    <property type="evidence" value="ECO:0007669"/>
    <property type="project" value="TreeGrafter"/>
</dbReference>
<keyword evidence="1" id="KW-0489">Methyltransferase</keyword>
<gene>
    <name evidence="1" type="ORF">SOCG_00454</name>
</gene>
<dbReference type="PANTHER" id="PTHR14614:SF130">
    <property type="entry name" value="PROTEIN-LYSINE N-METHYLTRANSFERASE EEF2KMT"/>
    <property type="match status" value="1"/>
</dbReference>
<reference evidence="1 2" key="1">
    <citation type="journal article" date="2011" name="Science">
        <title>Comparative functional genomics of the fission yeasts.</title>
        <authorList>
            <person name="Rhind N."/>
            <person name="Chen Z."/>
            <person name="Yassour M."/>
            <person name="Thompson D.A."/>
            <person name="Haas B.J."/>
            <person name="Habib N."/>
            <person name="Wapinski I."/>
            <person name="Roy S."/>
            <person name="Lin M.F."/>
            <person name="Heiman D.I."/>
            <person name="Young S.K."/>
            <person name="Furuya K."/>
            <person name="Guo Y."/>
            <person name="Pidoux A."/>
            <person name="Chen H.M."/>
            <person name="Robbertse B."/>
            <person name="Goldberg J.M."/>
            <person name="Aoki K."/>
            <person name="Bayne E.H."/>
            <person name="Berlin A.M."/>
            <person name="Desjardins C.A."/>
            <person name="Dobbs E."/>
            <person name="Dukaj L."/>
            <person name="Fan L."/>
            <person name="FitzGerald M.G."/>
            <person name="French C."/>
            <person name="Gujja S."/>
            <person name="Hansen K."/>
            <person name="Keifenheim D."/>
            <person name="Levin J.Z."/>
            <person name="Mosher R.A."/>
            <person name="Mueller C.A."/>
            <person name="Pfiffner J."/>
            <person name="Priest M."/>
            <person name="Russ C."/>
            <person name="Smialowska A."/>
            <person name="Swoboda P."/>
            <person name="Sykes S.M."/>
            <person name="Vaughn M."/>
            <person name="Vengrova S."/>
            <person name="Yoder R."/>
            <person name="Zeng Q."/>
            <person name="Allshire R."/>
            <person name="Baulcombe D."/>
            <person name="Birren B.W."/>
            <person name="Brown W."/>
            <person name="Ekwall K."/>
            <person name="Kellis M."/>
            <person name="Leatherwood J."/>
            <person name="Levin H."/>
            <person name="Margalit H."/>
            <person name="Martienssen R."/>
            <person name="Nieduszynski C.A."/>
            <person name="Spatafora J.W."/>
            <person name="Friedman N."/>
            <person name="Dalgaard J.Z."/>
            <person name="Baumann P."/>
            <person name="Niki H."/>
            <person name="Regev A."/>
            <person name="Nusbaum C."/>
        </authorList>
    </citation>
    <scope>NUCLEOTIDE SEQUENCE [LARGE SCALE GENOMIC DNA]</scope>
    <source>
        <strain evidence="2">yFS286</strain>
    </source>
</reference>
<dbReference type="InterPro" id="IPR019410">
    <property type="entry name" value="Methyltransf_16"/>
</dbReference>
<name>S9PU88_SCHOY</name>
<dbReference type="OMA" id="MYVTDGD"/>
<accession>S9PU88</accession>
<dbReference type="PANTHER" id="PTHR14614">
    <property type="entry name" value="HEPATOCELLULAR CARCINOMA-ASSOCIATED ANTIGEN"/>
    <property type="match status" value="1"/>
</dbReference>
<dbReference type="EMBL" id="KE503207">
    <property type="protein sequence ID" value="EPX72691.1"/>
    <property type="molecule type" value="Genomic_DNA"/>
</dbReference>